<dbReference type="Proteomes" id="UP001497516">
    <property type="component" value="Chromosome 4"/>
</dbReference>
<dbReference type="AlphaFoldDB" id="A0AAV2EBZ1"/>
<dbReference type="EMBL" id="OZ034817">
    <property type="protein sequence ID" value="CAL1383060.1"/>
    <property type="molecule type" value="Genomic_DNA"/>
</dbReference>
<reference evidence="3 4" key="1">
    <citation type="submission" date="2024-04" db="EMBL/GenBank/DDBJ databases">
        <authorList>
            <person name="Fracassetti M."/>
        </authorList>
    </citation>
    <scope>NUCLEOTIDE SEQUENCE [LARGE SCALE GENOMIC DNA]</scope>
</reference>
<evidence type="ECO:0000313" key="4">
    <source>
        <dbReference type="Proteomes" id="UP001497516"/>
    </source>
</evidence>
<sequence length="472" mass="55022">MKSLLQQVSPQVVFLMETKQTKEENKVLQKELGFEEGDSYSAVVSPRNRAGGLSIWWKDGIQLEVMSITQNLIDVKITDENVGVWRFTGIYGWPEGRDKWQTWDMIRQLSDQWDGPWLCGGDFNQVQSADEKKGGNLTAEPTMNEFNECLWYAGLQDMGFQGYPYTWDNSRRHGGFIEERLDRFVGTGNWRTLYPQARVLHLDKMRSDHRPLVCDTLRAEDEEPCWRWSFHFDPMWIKHEECTGVITNAWSEGDSSGIMERLTRCRDRLEGWSRQAYPNFRKQREKIKRALRTIERAPKTTERLEQRKQLEAEMDELEANEEEYWRQRSRVDWLKHVDKNTSFFHKKATTRRRRNMIRRIKSSAGQWYFGTEAVSGCIVDYFCSLFKASPSPSPTPVMDSIDKRMDDQDNSNLLRPVAREEITTALKQMGARKAPGADGFSALFFKRFWGVIGDDVTACITVSLRRGGCQRV</sequence>
<evidence type="ECO:0000256" key="1">
    <source>
        <dbReference type="SAM" id="Coils"/>
    </source>
</evidence>
<accession>A0AAV2EBZ1</accession>
<keyword evidence="4" id="KW-1185">Reference proteome</keyword>
<dbReference type="SUPFAM" id="SSF56219">
    <property type="entry name" value="DNase I-like"/>
    <property type="match status" value="1"/>
</dbReference>
<dbReference type="Pfam" id="PF03372">
    <property type="entry name" value="Exo_endo_phos"/>
    <property type="match status" value="1"/>
</dbReference>
<gene>
    <name evidence="3" type="ORF">LTRI10_LOCUS24352</name>
</gene>
<dbReference type="InterPro" id="IPR036691">
    <property type="entry name" value="Endo/exonu/phosph_ase_sf"/>
</dbReference>
<proteinExistence type="predicted"/>
<dbReference type="PANTHER" id="PTHR33710">
    <property type="entry name" value="BNAC02G09200D PROTEIN"/>
    <property type="match status" value="1"/>
</dbReference>
<feature type="domain" description="Endonuclease/exonuclease/phosphatase" evidence="2">
    <location>
        <begin position="3"/>
        <end position="209"/>
    </location>
</feature>
<evidence type="ECO:0000313" key="3">
    <source>
        <dbReference type="EMBL" id="CAL1383060.1"/>
    </source>
</evidence>
<keyword evidence="1" id="KW-0175">Coiled coil</keyword>
<dbReference type="InterPro" id="IPR005135">
    <property type="entry name" value="Endo/exonuclease/phosphatase"/>
</dbReference>
<dbReference type="PANTHER" id="PTHR33710:SF71">
    <property type="entry name" value="ENDONUCLEASE_EXONUCLEASE_PHOSPHATASE DOMAIN-CONTAINING PROTEIN"/>
    <property type="match status" value="1"/>
</dbReference>
<evidence type="ECO:0000259" key="2">
    <source>
        <dbReference type="Pfam" id="PF03372"/>
    </source>
</evidence>
<name>A0AAV2EBZ1_9ROSI</name>
<dbReference type="Gene3D" id="3.60.10.10">
    <property type="entry name" value="Endonuclease/exonuclease/phosphatase"/>
    <property type="match status" value="1"/>
</dbReference>
<protein>
    <recommendedName>
        <fullName evidence="2">Endonuclease/exonuclease/phosphatase domain-containing protein</fullName>
    </recommendedName>
</protein>
<feature type="coiled-coil region" evidence="1">
    <location>
        <begin position="300"/>
        <end position="327"/>
    </location>
</feature>
<dbReference type="GO" id="GO:0003824">
    <property type="term" value="F:catalytic activity"/>
    <property type="evidence" value="ECO:0007669"/>
    <property type="project" value="InterPro"/>
</dbReference>
<organism evidence="3 4">
    <name type="scientific">Linum trigynum</name>
    <dbReference type="NCBI Taxonomy" id="586398"/>
    <lineage>
        <taxon>Eukaryota</taxon>
        <taxon>Viridiplantae</taxon>
        <taxon>Streptophyta</taxon>
        <taxon>Embryophyta</taxon>
        <taxon>Tracheophyta</taxon>
        <taxon>Spermatophyta</taxon>
        <taxon>Magnoliopsida</taxon>
        <taxon>eudicotyledons</taxon>
        <taxon>Gunneridae</taxon>
        <taxon>Pentapetalae</taxon>
        <taxon>rosids</taxon>
        <taxon>fabids</taxon>
        <taxon>Malpighiales</taxon>
        <taxon>Linaceae</taxon>
        <taxon>Linum</taxon>
    </lineage>
</organism>